<feature type="domain" description="Beta-1,3-galactosyltransferase 2 N-terminal" evidence="1">
    <location>
        <begin position="63"/>
        <end position="127"/>
    </location>
</feature>
<evidence type="ECO:0000313" key="2">
    <source>
        <dbReference type="EMBL" id="KAA8578753.1"/>
    </source>
</evidence>
<dbReference type="AlphaFoldDB" id="A0A5J5CC92"/>
<accession>A0A5J5CC92</accession>
<sequence length="176" mass="19125">MQWRRRHCCAHTAKFLCLLSLLGLLAFLVHQVWLPKLTGTSRWRGHPVVYGGGELHTTKAKRNMSAPHSALSFVIVPQPTFKADANISSPEKDGVSSHQGDPGFEFLNTLAVNTSQSVERDLSSTITLGLLLILSTSPTNVLTADPRHFCVADSHGSSAGGGEKPYVRHGGMRAWL</sequence>
<organism evidence="2 3">
    <name type="scientific">Etheostoma spectabile</name>
    <name type="common">orangethroat darter</name>
    <dbReference type="NCBI Taxonomy" id="54343"/>
    <lineage>
        <taxon>Eukaryota</taxon>
        <taxon>Metazoa</taxon>
        <taxon>Chordata</taxon>
        <taxon>Craniata</taxon>
        <taxon>Vertebrata</taxon>
        <taxon>Euteleostomi</taxon>
        <taxon>Actinopterygii</taxon>
        <taxon>Neopterygii</taxon>
        <taxon>Teleostei</taxon>
        <taxon>Neoteleostei</taxon>
        <taxon>Acanthomorphata</taxon>
        <taxon>Eupercaria</taxon>
        <taxon>Perciformes</taxon>
        <taxon>Percoidei</taxon>
        <taxon>Percidae</taxon>
        <taxon>Etheostomatinae</taxon>
        <taxon>Etheostoma</taxon>
    </lineage>
</organism>
<dbReference type="Pfam" id="PF19341">
    <property type="entry name" value="B3GALT2_N"/>
    <property type="match status" value="1"/>
</dbReference>
<dbReference type="InterPro" id="IPR045821">
    <property type="entry name" value="B3GT2_N"/>
</dbReference>
<reference evidence="2 3" key="1">
    <citation type="submission" date="2019-08" db="EMBL/GenBank/DDBJ databases">
        <title>A chromosome-level genome assembly, high-density linkage maps, and genome scans reveal the genomic architecture of hybrid incompatibilities underlying speciation via character displacement in darters (Percidae: Etheostominae).</title>
        <authorList>
            <person name="Moran R.L."/>
            <person name="Catchen J.M."/>
            <person name="Fuller R.C."/>
        </authorList>
    </citation>
    <scope>NUCLEOTIDE SEQUENCE [LARGE SCALE GENOMIC DNA]</scope>
    <source>
        <strain evidence="2">EspeVRDwgs_2016</strain>
        <tissue evidence="2">Muscle</tissue>
    </source>
</reference>
<name>A0A5J5CC92_9PERO</name>
<evidence type="ECO:0000313" key="3">
    <source>
        <dbReference type="Proteomes" id="UP000327493"/>
    </source>
</evidence>
<dbReference type="Proteomes" id="UP000327493">
    <property type="component" value="Unassembled WGS sequence"/>
</dbReference>
<comment type="caution">
    <text evidence="2">The sequence shown here is derived from an EMBL/GenBank/DDBJ whole genome shotgun (WGS) entry which is preliminary data.</text>
</comment>
<dbReference type="EMBL" id="VOFY01000195">
    <property type="protein sequence ID" value="KAA8578753.1"/>
    <property type="molecule type" value="Genomic_DNA"/>
</dbReference>
<keyword evidence="3" id="KW-1185">Reference proteome</keyword>
<evidence type="ECO:0000259" key="1">
    <source>
        <dbReference type="Pfam" id="PF19341"/>
    </source>
</evidence>
<proteinExistence type="predicted"/>
<protein>
    <recommendedName>
        <fullName evidence="1">Beta-1,3-galactosyltransferase 2 N-terminal domain-containing protein</fullName>
    </recommendedName>
</protein>
<gene>
    <name evidence="2" type="ORF">FQN60_007005</name>
</gene>